<dbReference type="InterPro" id="IPR006282">
    <property type="entry name" value="Thi_PPkinase"/>
</dbReference>
<dbReference type="Gene3D" id="3.40.50.10240">
    <property type="entry name" value="Thiamin pyrophosphokinase, catalytic domain"/>
    <property type="match status" value="1"/>
</dbReference>
<keyword evidence="8" id="KW-1185">Reference proteome</keyword>
<dbReference type="EMBL" id="FTNC01000011">
    <property type="protein sequence ID" value="SIQ98227.1"/>
    <property type="molecule type" value="Genomic_DNA"/>
</dbReference>
<proteinExistence type="predicted"/>
<accession>A0A1N6X7I0</accession>
<dbReference type="PANTHER" id="PTHR41299:SF1">
    <property type="entry name" value="THIAMINE PYROPHOSPHOKINASE"/>
    <property type="match status" value="1"/>
</dbReference>
<dbReference type="NCBIfam" id="TIGR01378">
    <property type="entry name" value="thi_PPkinase"/>
    <property type="match status" value="1"/>
</dbReference>
<dbReference type="InterPro" id="IPR007371">
    <property type="entry name" value="TPK_catalytic"/>
</dbReference>
<evidence type="ECO:0000259" key="6">
    <source>
        <dbReference type="SMART" id="SM00983"/>
    </source>
</evidence>
<reference evidence="8" key="1">
    <citation type="submission" date="2017-01" db="EMBL/GenBank/DDBJ databases">
        <authorList>
            <person name="Varghese N."/>
            <person name="Submissions S."/>
        </authorList>
    </citation>
    <scope>NUCLEOTIDE SEQUENCE [LARGE SCALE GENOMIC DNA]</scope>
    <source>
        <strain evidence="8">ATCC 700103</strain>
    </source>
</reference>
<keyword evidence="3 7" id="KW-0418">Kinase</keyword>
<keyword evidence="4" id="KW-0067">ATP-binding</keyword>
<dbReference type="EC" id="2.7.6.2" evidence="5"/>
<keyword evidence="1" id="KW-0808">Transferase</keyword>
<dbReference type="STRING" id="56779.SAMN05421834_11113"/>
<name>A0A1N6X7I0_9FIRM</name>
<dbReference type="InterPro" id="IPR053149">
    <property type="entry name" value="TPK"/>
</dbReference>
<protein>
    <recommendedName>
        <fullName evidence="5">Thiamine diphosphokinase</fullName>
        <ecNumber evidence="5">2.7.6.2</ecNumber>
    </recommendedName>
</protein>
<dbReference type="AlphaFoldDB" id="A0A1N6X7I0"/>
<dbReference type="RefSeq" id="WP_076545032.1">
    <property type="nucleotide sequence ID" value="NZ_FTNC01000011.1"/>
</dbReference>
<dbReference type="Proteomes" id="UP000185669">
    <property type="component" value="Unassembled WGS sequence"/>
</dbReference>
<dbReference type="GO" id="GO:0004788">
    <property type="term" value="F:thiamine diphosphokinase activity"/>
    <property type="evidence" value="ECO:0007669"/>
    <property type="project" value="UniProtKB-UniRule"/>
</dbReference>
<dbReference type="Pfam" id="PF04265">
    <property type="entry name" value="TPK_B1_binding"/>
    <property type="match status" value="1"/>
</dbReference>
<evidence type="ECO:0000256" key="2">
    <source>
        <dbReference type="ARBA" id="ARBA00022741"/>
    </source>
</evidence>
<dbReference type="GO" id="GO:0005524">
    <property type="term" value="F:ATP binding"/>
    <property type="evidence" value="ECO:0007669"/>
    <property type="project" value="UniProtKB-KW"/>
</dbReference>
<evidence type="ECO:0000313" key="7">
    <source>
        <dbReference type="EMBL" id="SIQ98227.1"/>
    </source>
</evidence>
<dbReference type="PANTHER" id="PTHR41299">
    <property type="entry name" value="THIAMINE PYROPHOSPHOKINASE"/>
    <property type="match status" value="1"/>
</dbReference>
<evidence type="ECO:0000256" key="1">
    <source>
        <dbReference type="ARBA" id="ARBA00022679"/>
    </source>
</evidence>
<evidence type="ECO:0000256" key="4">
    <source>
        <dbReference type="ARBA" id="ARBA00022840"/>
    </source>
</evidence>
<dbReference type="SUPFAM" id="SSF63862">
    <property type="entry name" value="Thiamin pyrophosphokinase, substrate-binding domain"/>
    <property type="match status" value="1"/>
</dbReference>
<dbReference type="SUPFAM" id="SSF63999">
    <property type="entry name" value="Thiamin pyrophosphokinase, catalytic domain"/>
    <property type="match status" value="1"/>
</dbReference>
<organism evidence="7 8">
    <name type="scientific">Halanaerobium kushneri</name>
    <dbReference type="NCBI Taxonomy" id="56779"/>
    <lineage>
        <taxon>Bacteria</taxon>
        <taxon>Bacillati</taxon>
        <taxon>Bacillota</taxon>
        <taxon>Clostridia</taxon>
        <taxon>Halanaerobiales</taxon>
        <taxon>Halanaerobiaceae</taxon>
        <taxon>Halanaerobium</taxon>
    </lineage>
</organism>
<dbReference type="OrthoDB" id="9804377at2"/>
<dbReference type="InterPro" id="IPR036759">
    <property type="entry name" value="TPK_catalytic_sf"/>
</dbReference>
<dbReference type="CDD" id="cd07995">
    <property type="entry name" value="TPK"/>
    <property type="match status" value="1"/>
</dbReference>
<dbReference type="SMART" id="SM00983">
    <property type="entry name" value="TPK_B1_binding"/>
    <property type="match status" value="1"/>
</dbReference>
<feature type="domain" description="Thiamin pyrophosphokinase thiamin-binding" evidence="6">
    <location>
        <begin position="145"/>
        <end position="213"/>
    </location>
</feature>
<gene>
    <name evidence="7" type="ORF">SAMN05421834_11113</name>
</gene>
<sequence>MSKKRALLVLNGELNFKKSDLKRLISKKEIDCIIAVDGGANKLRGLKLIPDLIIGDLDSLTEQNKVYFNQHNVNIIKYPVEKDQTDGEIAVDYCQKNGFEELYLTAALGGRIDQQLANLNLLEYIYELNLRAEMISLNLEIALIGQNEKKEFLSKKGYRLSLLPQSKTVCGLTIKGCKYSLENQDIFRSQSRGISNLIEDERALIELKSGLLIYVLEKLE</sequence>
<dbReference type="GO" id="GO:0030975">
    <property type="term" value="F:thiamine binding"/>
    <property type="evidence" value="ECO:0007669"/>
    <property type="project" value="InterPro"/>
</dbReference>
<dbReference type="InterPro" id="IPR007373">
    <property type="entry name" value="Thiamin_PyroPKinase_B1-bd"/>
</dbReference>
<dbReference type="GO" id="GO:0009229">
    <property type="term" value="P:thiamine diphosphate biosynthetic process"/>
    <property type="evidence" value="ECO:0007669"/>
    <property type="project" value="InterPro"/>
</dbReference>
<dbReference type="GO" id="GO:0006772">
    <property type="term" value="P:thiamine metabolic process"/>
    <property type="evidence" value="ECO:0007669"/>
    <property type="project" value="UniProtKB-UniRule"/>
</dbReference>
<evidence type="ECO:0000256" key="3">
    <source>
        <dbReference type="ARBA" id="ARBA00022777"/>
    </source>
</evidence>
<keyword evidence="2" id="KW-0547">Nucleotide-binding</keyword>
<evidence type="ECO:0000256" key="5">
    <source>
        <dbReference type="NCBIfam" id="TIGR01378"/>
    </source>
</evidence>
<dbReference type="InterPro" id="IPR036371">
    <property type="entry name" value="TPK_B1-bd_sf"/>
</dbReference>
<evidence type="ECO:0000313" key="8">
    <source>
        <dbReference type="Proteomes" id="UP000185669"/>
    </source>
</evidence>
<dbReference type="GO" id="GO:0016301">
    <property type="term" value="F:kinase activity"/>
    <property type="evidence" value="ECO:0007669"/>
    <property type="project" value="UniProtKB-KW"/>
</dbReference>
<dbReference type="Pfam" id="PF04263">
    <property type="entry name" value="TPK_catalytic"/>
    <property type="match status" value="1"/>
</dbReference>